<sequence>EAPVYYTVTDLAGNQSMASETLDVKLQLTVTTPLPTPTIK</sequence>
<gene>
    <name evidence="1" type="ORF">APX70_06999</name>
</gene>
<accession>A0A3M2XP87</accession>
<dbReference type="EMBL" id="RBNL01002755">
    <property type="protein sequence ID" value="RML65477.1"/>
    <property type="molecule type" value="Genomic_DNA"/>
</dbReference>
<dbReference type="AlphaFoldDB" id="A0A3M2XP87"/>
<protein>
    <submittedName>
        <fullName evidence="1">Uncharacterized protein</fullName>
    </submittedName>
</protein>
<evidence type="ECO:0000313" key="2">
    <source>
        <dbReference type="Proteomes" id="UP000282378"/>
    </source>
</evidence>
<reference evidence="1 2" key="1">
    <citation type="submission" date="2018-08" db="EMBL/GenBank/DDBJ databases">
        <title>Recombination of ecologically and evolutionarily significant loci maintains genetic cohesion in the Pseudomonas syringae species complex.</title>
        <authorList>
            <person name="Dillon M."/>
            <person name="Thakur S."/>
            <person name="Almeida R.N.D."/>
            <person name="Weir B.S."/>
            <person name="Guttman D.S."/>
        </authorList>
    </citation>
    <scope>NUCLEOTIDE SEQUENCE [LARGE SCALE GENOMIC DNA]</scope>
    <source>
        <strain evidence="1 2">88_10</strain>
    </source>
</reference>
<feature type="non-terminal residue" evidence="1">
    <location>
        <position position="40"/>
    </location>
</feature>
<dbReference type="Proteomes" id="UP000282378">
    <property type="component" value="Unassembled WGS sequence"/>
</dbReference>
<feature type="non-terminal residue" evidence="1">
    <location>
        <position position="1"/>
    </location>
</feature>
<name>A0A3M2XP87_PSEYM</name>
<evidence type="ECO:0000313" key="1">
    <source>
        <dbReference type="EMBL" id="RML65477.1"/>
    </source>
</evidence>
<organism evidence="1 2">
    <name type="scientific">Pseudomonas syringae pv. maculicola</name>
    <dbReference type="NCBI Taxonomy" id="59511"/>
    <lineage>
        <taxon>Bacteria</taxon>
        <taxon>Pseudomonadati</taxon>
        <taxon>Pseudomonadota</taxon>
        <taxon>Gammaproteobacteria</taxon>
        <taxon>Pseudomonadales</taxon>
        <taxon>Pseudomonadaceae</taxon>
        <taxon>Pseudomonas</taxon>
    </lineage>
</organism>
<proteinExistence type="predicted"/>
<comment type="caution">
    <text evidence="1">The sequence shown here is derived from an EMBL/GenBank/DDBJ whole genome shotgun (WGS) entry which is preliminary data.</text>
</comment>